<evidence type="ECO:0000256" key="2">
    <source>
        <dbReference type="SAM" id="Phobius"/>
    </source>
</evidence>
<evidence type="ECO:0000313" key="4">
    <source>
        <dbReference type="Proteomes" id="UP000327468"/>
    </source>
</evidence>
<keyword evidence="2" id="KW-0812">Transmembrane</keyword>
<evidence type="ECO:0000313" key="3">
    <source>
        <dbReference type="EMBL" id="KAB5562048.1"/>
    </source>
</evidence>
<proteinExistence type="predicted"/>
<dbReference type="EMBL" id="VFJC01000011">
    <property type="protein sequence ID" value="KAB5562048.1"/>
    <property type="molecule type" value="Genomic_DNA"/>
</dbReference>
<keyword evidence="2" id="KW-1133">Transmembrane helix</keyword>
<sequence length="138" mass="15181">MWRVGCARGRACALFGNGPDARAGVVARGRRRPAARATYARAQGSSSGQGGEVLNRHPGIRRPTVPADRLQWHSAPSDEQSGKQVSLRAFSGELIIIIIIIIILLLLVIIIIIINTIIIVIIHQMSKRTCTSQKYRKY</sequence>
<reference evidence="3 4" key="1">
    <citation type="submission" date="2019-06" db="EMBL/GenBank/DDBJ databases">
        <title>A chromosome-scale genome assembly of the striped catfish, Pangasianodon hypophthalmus.</title>
        <authorList>
            <person name="Wen M."/>
            <person name="Zahm M."/>
            <person name="Roques C."/>
            <person name="Cabau C."/>
            <person name="Klopp C."/>
            <person name="Donnadieu C."/>
            <person name="Jouanno E."/>
            <person name="Avarre J.-C."/>
            <person name="Campet M."/>
            <person name="Ha T.T.T."/>
            <person name="Dugue R."/>
            <person name="Lampietro C."/>
            <person name="Louis A."/>
            <person name="Herpin A."/>
            <person name="Echchiki A."/>
            <person name="Berthelot C."/>
            <person name="Parey E."/>
            <person name="Roest-Crollius H."/>
            <person name="Braasch I."/>
            <person name="Postlethwait J."/>
            <person name="Bobe J."/>
            <person name="Montfort J."/>
            <person name="Bouchez O."/>
            <person name="Begum T."/>
            <person name="Schartl M."/>
            <person name="Guiguen Y."/>
        </authorList>
    </citation>
    <scope>NUCLEOTIDE SEQUENCE [LARGE SCALE GENOMIC DNA]</scope>
    <source>
        <strain evidence="3 4">Indonesia</strain>
        <tissue evidence="3">Blood</tissue>
    </source>
</reference>
<keyword evidence="4" id="KW-1185">Reference proteome</keyword>
<keyword evidence="2" id="KW-0472">Membrane</keyword>
<comment type="caution">
    <text evidence="3">The sequence shown here is derived from an EMBL/GenBank/DDBJ whole genome shotgun (WGS) entry which is preliminary data.</text>
</comment>
<feature type="compositionally biased region" description="Low complexity" evidence="1">
    <location>
        <begin position="37"/>
        <end position="46"/>
    </location>
</feature>
<name>A0A5N5N4W2_PANHP</name>
<protein>
    <submittedName>
        <fullName evidence="3">Uncharacterized protein</fullName>
    </submittedName>
</protein>
<feature type="region of interest" description="Disordered" evidence="1">
    <location>
        <begin position="37"/>
        <end position="65"/>
    </location>
</feature>
<organism evidence="3 4">
    <name type="scientific">Pangasianodon hypophthalmus</name>
    <name type="common">Striped catfish</name>
    <name type="synonym">Helicophagus hypophthalmus</name>
    <dbReference type="NCBI Taxonomy" id="310915"/>
    <lineage>
        <taxon>Eukaryota</taxon>
        <taxon>Metazoa</taxon>
        <taxon>Chordata</taxon>
        <taxon>Craniata</taxon>
        <taxon>Vertebrata</taxon>
        <taxon>Euteleostomi</taxon>
        <taxon>Actinopterygii</taxon>
        <taxon>Neopterygii</taxon>
        <taxon>Teleostei</taxon>
        <taxon>Ostariophysi</taxon>
        <taxon>Siluriformes</taxon>
        <taxon>Pangasiidae</taxon>
        <taxon>Pangasianodon</taxon>
    </lineage>
</organism>
<feature type="transmembrane region" description="Helical" evidence="2">
    <location>
        <begin position="94"/>
        <end position="122"/>
    </location>
</feature>
<gene>
    <name evidence="3" type="ORF">PHYPO_G00013450</name>
</gene>
<accession>A0A5N5N4W2</accession>
<evidence type="ECO:0000256" key="1">
    <source>
        <dbReference type="SAM" id="MobiDB-lite"/>
    </source>
</evidence>
<dbReference type="AlphaFoldDB" id="A0A5N5N4W2"/>
<dbReference type="Proteomes" id="UP000327468">
    <property type="component" value="Chromosome 10"/>
</dbReference>